<dbReference type="SUPFAM" id="SSF52141">
    <property type="entry name" value="Uracil-DNA glycosylase-like"/>
    <property type="match status" value="1"/>
</dbReference>
<reference evidence="7 8" key="1">
    <citation type="submission" date="2020-04" db="EMBL/GenBank/DDBJ databases">
        <title>Plant Genome Project.</title>
        <authorList>
            <person name="Zhang R.-G."/>
        </authorList>
    </citation>
    <scope>NUCLEOTIDE SEQUENCE [LARGE SCALE GENOMIC DNA]</scope>
    <source>
        <strain evidence="7">YNK0</strain>
        <tissue evidence="7">Leaf</tissue>
    </source>
</reference>
<name>A0A834Z5W1_TETSI</name>
<keyword evidence="4" id="KW-0234">DNA repair</keyword>
<dbReference type="InterPro" id="IPR036895">
    <property type="entry name" value="Uracil-DNA_glycosylase-like_sf"/>
</dbReference>
<dbReference type="OrthoDB" id="10031947at2759"/>
<evidence type="ECO:0000313" key="8">
    <source>
        <dbReference type="Proteomes" id="UP000655225"/>
    </source>
</evidence>
<evidence type="ECO:0000313" key="7">
    <source>
        <dbReference type="EMBL" id="KAF8398753.1"/>
    </source>
</evidence>
<dbReference type="AlphaFoldDB" id="A0A834Z5W1"/>
<dbReference type="InterPro" id="IPR005122">
    <property type="entry name" value="Uracil-DNA_glycosylase-like"/>
</dbReference>
<organism evidence="7 8">
    <name type="scientific">Tetracentron sinense</name>
    <name type="common">Spur-leaf</name>
    <dbReference type="NCBI Taxonomy" id="13715"/>
    <lineage>
        <taxon>Eukaryota</taxon>
        <taxon>Viridiplantae</taxon>
        <taxon>Streptophyta</taxon>
        <taxon>Embryophyta</taxon>
        <taxon>Tracheophyta</taxon>
        <taxon>Spermatophyta</taxon>
        <taxon>Magnoliopsida</taxon>
        <taxon>Trochodendrales</taxon>
        <taxon>Trochodendraceae</taxon>
        <taxon>Tetracentron</taxon>
    </lineage>
</organism>
<dbReference type="GO" id="GO:0004844">
    <property type="term" value="F:uracil DNA N-glycosylase activity"/>
    <property type="evidence" value="ECO:0007669"/>
    <property type="project" value="InterPro"/>
</dbReference>
<evidence type="ECO:0000256" key="1">
    <source>
        <dbReference type="ARBA" id="ARBA00008184"/>
    </source>
</evidence>
<dbReference type="InterPro" id="IPR018085">
    <property type="entry name" value="Ura-DNA_Glyclase_AS"/>
</dbReference>
<evidence type="ECO:0000256" key="2">
    <source>
        <dbReference type="ARBA" id="ARBA00022763"/>
    </source>
</evidence>
<dbReference type="SMART" id="SM00987">
    <property type="entry name" value="UreE_C"/>
    <property type="match status" value="1"/>
</dbReference>
<evidence type="ECO:0000256" key="3">
    <source>
        <dbReference type="ARBA" id="ARBA00022801"/>
    </source>
</evidence>
<dbReference type="PROSITE" id="PS00130">
    <property type="entry name" value="U_DNA_GLYCOSYLASE"/>
    <property type="match status" value="1"/>
</dbReference>
<protein>
    <recommendedName>
        <fullName evidence="6">Uracil-DNA glycosylase-like domain-containing protein</fullName>
    </recommendedName>
</protein>
<evidence type="ECO:0000259" key="6">
    <source>
        <dbReference type="SMART" id="SM00986"/>
    </source>
</evidence>
<proteinExistence type="inferred from homology"/>
<sequence>MLSSSSSSANSPPKMASSKALMEFFQPAKRLKITPSSSETLIPKLTVSSPCHSAAGEGDKTHSPSSLTLEQKTRIEFNKSLARSKRNLRICTERVSKSKGIPNFWDFVKLEELLVEGTWLEALTGEFQKPYAKNLCKFVEQEVRASVPIYPPQYLFFNALNSTPFNGVKVVILGQDPYHGLGQAMGLAFSVPEGVKVPSSLVNIFKELKQDLGCTIPSHGNLERWAVQVQIAILFINIHVHAFVPSFRVLKGTGKLKPVCKNAGKHLQVEANT</sequence>
<keyword evidence="2" id="KW-0227">DNA damage</keyword>
<dbReference type="Gene3D" id="3.40.470.10">
    <property type="entry name" value="Uracil-DNA glycosylase-like domain"/>
    <property type="match status" value="1"/>
</dbReference>
<dbReference type="PANTHER" id="PTHR11264:SF0">
    <property type="entry name" value="URACIL-DNA GLYCOSYLASE"/>
    <property type="match status" value="1"/>
</dbReference>
<evidence type="ECO:0000256" key="5">
    <source>
        <dbReference type="PROSITE-ProRule" id="PRU10072"/>
    </source>
</evidence>
<comment type="similarity">
    <text evidence="1">Belongs to the uracil-DNA glycosylase (UDG) superfamily. UNG family.</text>
</comment>
<gene>
    <name evidence="7" type="ORF">HHK36_014611</name>
</gene>
<dbReference type="InterPro" id="IPR002043">
    <property type="entry name" value="UDG_fam1"/>
</dbReference>
<dbReference type="Proteomes" id="UP000655225">
    <property type="component" value="Unassembled WGS sequence"/>
</dbReference>
<comment type="caution">
    <text evidence="7">The sequence shown here is derived from an EMBL/GenBank/DDBJ whole genome shotgun (WGS) entry which is preliminary data.</text>
</comment>
<dbReference type="PANTHER" id="PTHR11264">
    <property type="entry name" value="URACIL-DNA GLYCOSYLASE"/>
    <property type="match status" value="1"/>
</dbReference>
<dbReference type="EMBL" id="JABCRI010000010">
    <property type="protein sequence ID" value="KAF8398753.1"/>
    <property type="molecule type" value="Genomic_DNA"/>
</dbReference>
<dbReference type="CDD" id="cd10027">
    <property type="entry name" value="UDG-F1-like"/>
    <property type="match status" value="1"/>
</dbReference>
<feature type="domain" description="Uracil-DNA glycosylase-like" evidence="6">
    <location>
        <begin position="161"/>
        <end position="265"/>
    </location>
</feature>
<accession>A0A834Z5W1</accession>
<evidence type="ECO:0000256" key="4">
    <source>
        <dbReference type="ARBA" id="ARBA00023204"/>
    </source>
</evidence>
<keyword evidence="3" id="KW-0378">Hydrolase</keyword>
<feature type="active site" description="Proton acceptor" evidence="5">
    <location>
        <position position="176"/>
    </location>
</feature>
<dbReference type="SMART" id="SM00986">
    <property type="entry name" value="UDG"/>
    <property type="match status" value="1"/>
</dbReference>
<dbReference type="GO" id="GO:0097510">
    <property type="term" value="P:base-excision repair, AP site formation via deaminated base removal"/>
    <property type="evidence" value="ECO:0007669"/>
    <property type="project" value="TreeGrafter"/>
</dbReference>
<keyword evidence="8" id="KW-1185">Reference proteome</keyword>